<feature type="coiled-coil region" evidence="1">
    <location>
        <begin position="573"/>
        <end position="600"/>
    </location>
</feature>
<evidence type="ECO:0000256" key="2">
    <source>
        <dbReference type="SAM" id="SignalP"/>
    </source>
</evidence>
<proteinExistence type="predicted"/>
<evidence type="ECO:0000313" key="3">
    <source>
        <dbReference type="EMBL" id="MUH73592.1"/>
    </source>
</evidence>
<dbReference type="OrthoDB" id="9769898at2"/>
<dbReference type="Pfam" id="PF05960">
    <property type="entry name" value="DUF885"/>
    <property type="match status" value="1"/>
</dbReference>
<reference evidence="3 4" key="1">
    <citation type="submission" date="2019-11" db="EMBL/GenBank/DDBJ databases">
        <title>P. haliotis isolates from Z. marina roots.</title>
        <authorList>
            <person name="Cohen M."/>
            <person name="Jospin G."/>
            <person name="Eisen J.A."/>
            <person name="Coil D.A."/>
        </authorList>
    </citation>
    <scope>NUCLEOTIDE SEQUENCE [LARGE SCALE GENOMIC DNA]</scope>
    <source>
        <strain evidence="3 4">UCD-MCMsp1aY</strain>
    </source>
</reference>
<keyword evidence="1" id="KW-0175">Coiled coil</keyword>
<gene>
    <name evidence="3" type="ORF">GNP35_14510</name>
</gene>
<evidence type="ECO:0000256" key="1">
    <source>
        <dbReference type="SAM" id="Coils"/>
    </source>
</evidence>
<dbReference type="AlphaFoldDB" id="A0A6N8FG03"/>
<dbReference type="Proteomes" id="UP000439994">
    <property type="component" value="Unassembled WGS sequence"/>
</dbReference>
<accession>A0A6N8FG03</accession>
<dbReference type="PROSITE" id="PS51257">
    <property type="entry name" value="PROKAR_LIPOPROTEIN"/>
    <property type="match status" value="1"/>
</dbReference>
<sequence>MKKCLSLFALSKAIVLKVVLLSLLALSLSACASLEVESKKRFSEVSKQVWQEYQASNPFTSKAEDANSLAGTLPDLSPSGIKAKQQKLAKWISEIKQFETAVLSEQDQINQQTLLHRLQNEYDQIVYKGHYIPLTSEGGFHTSLAFLPSSTKLNSKQDIEFYFQRLSAFGVYFDQNIAWMREGIKTGYTQPKLVLEGYEQSIDGLVAINPEQSVFYQPFTNIDFLSVDEQQQVQNRAKQVITEKVNAAYISFRTFMLEEYIPAAKNDIAFKTVPNGIEFYKNRVKHYTTTDMSVDEIHQLGLSEVARIRAEMEKVIAKTGFDGSFSDFLSYLRTDPTFYATTPKQLLMEASFIAKKMDAQLPKLFNVLPRTPYGVAPVPVHIAPKYTTGRYISASSDTDAGYYWVNTYALDRRPLYELEALTLHESVPGHHLQISLTQELKDTPKYRSSYYISAFGEGWGLYSEWLGLEVGFYQDPYSNFGRLTYEMWRALRLVVDTGMHMKGWTRQQAIDLMTENSALSAHNIQTEVDRYISWPAQALSYKIGEITIKRLRKKAESMLGNDFDVREFHNQVLKNGSVTLSQLERQIQRYIDERLQKQKLQDSTN</sequence>
<dbReference type="PANTHER" id="PTHR33361">
    <property type="entry name" value="GLR0591 PROTEIN"/>
    <property type="match status" value="1"/>
</dbReference>
<feature type="chain" id="PRO_5026705923" evidence="2">
    <location>
        <begin position="33"/>
        <end position="605"/>
    </location>
</feature>
<dbReference type="PANTHER" id="PTHR33361:SF2">
    <property type="entry name" value="DUF885 DOMAIN-CONTAINING PROTEIN"/>
    <property type="match status" value="1"/>
</dbReference>
<dbReference type="RefSeq" id="WP_155696966.1">
    <property type="nucleotide sequence ID" value="NZ_WOCD01000005.1"/>
</dbReference>
<name>A0A6N8FG03_9GAMM</name>
<comment type="caution">
    <text evidence="3">The sequence shown here is derived from an EMBL/GenBank/DDBJ whole genome shotgun (WGS) entry which is preliminary data.</text>
</comment>
<keyword evidence="4" id="KW-1185">Reference proteome</keyword>
<keyword evidence="2" id="KW-0732">Signal</keyword>
<organism evidence="3 4">
    <name type="scientific">Psychrosphaera haliotis</name>
    <dbReference type="NCBI Taxonomy" id="555083"/>
    <lineage>
        <taxon>Bacteria</taxon>
        <taxon>Pseudomonadati</taxon>
        <taxon>Pseudomonadota</taxon>
        <taxon>Gammaproteobacteria</taxon>
        <taxon>Alteromonadales</taxon>
        <taxon>Pseudoalteromonadaceae</taxon>
        <taxon>Psychrosphaera</taxon>
    </lineage>
</organism>
<feature type="signal peptide" evidence="2">
    <location>
        <begin position="1"/>
        <end position="32"/>
    </location>
</feature>
<evidence type="ECO:0000313" key="4">
    <source>
        <dbReference type="Proteomes" id="UP000439994"/>
    </source>
</evidence>
<protein>
    <submittedName>
        <fullName evidence="3">DUF885 family protein</fullName>
    </submittedName>
</protein>
<dbReference type="InterPro" id="IPR010281">
    <property type="entry name" value="DUF885"/>
</dbReference>
<dbReference type="EMBL" id="WOCD01000005">
    <property type="protein sequence ID" value="MUH73592.1"/>
    <property type="molecule type" value="Genomic_DNA"/>
</dbReference>